<feature type="compositionally biased region" description="Basic residues" evidence="1">
    <location>
        <begin position="43"/>
        <end position="53"/>
    </location>
</feature>
<accession>A0AA40G6A2</accession>
<dbReference type="Proteomes" id="UP001177670">
    <property type="component" value="Unassembled WGS sequence"/>
</dbReference>
<name>A0AA40G6A2_9HYME</name>
<proteinExistence type="predicted"/>
<sequence>MKRKEKKENGVKFPRRDELGTERTFPPSLGTKSKREREEKRKTEKKRKRRRVEGRREKENVDGKVRGLKEDREKERLARKDFSKDP</sequence>
<gene>
    <name evidence="2" type="ORF">K0M31_017954</name>
</gene>
<evidence type="ECO:0000313" key="3">
    <source>
        <dbReference type="Proteomes" id="UP001177670"/>
    </source>
</evidence>
<dbReference type="EMBL" id="JAHYIQ010000006">
    <property type="protein sequence ID" value="KAK1131664.1"/>
    <property type="molecule type" value="Genomic_DNA"/>
</dbReference>
<reference evidence="2" key="1">
    <citation type="submission" date="2021-10" db="EMBL/GenBank/DDBJ databases">
        <title>Melipona bicolor Genome sequencing and assembly.</title>
        <authorList>
            <person name="Araujo N.S."/>
            <person name="Arias M.C."/>
        </authorList>
    </citation>
    <scope>NUCLEOTIDE SEQUENCE</scope>
    <source>
        <strain evidence="2">USP_2M_L1-L4_2017</strain>
        <tissue evidence="2">Whole body</tissue>
    </source>
</reference>
<feature type="compositionally biased region" description="Basic and acidic residues" evidence="1">
    <location>
        <begin position="54"/>
        <end position="86"/>
    </location>
</feature>
<evidence type="ECO:0000256" key="1">
    <source>
        <dbReference type="SAM" id="MobiDB-lite"/>
    </source>
</evidence>
<feature type="compositionally biased region" description="Basic and acidic residues" evidence="1">
    <location>
        <begin position="1"/>
        <end position="21"/>
    </location>
</feature>
<dbReference type="AlphaFoldDB" id="A0AA40G6A2"/>
<protein>
    <submittedName>
        <fullName evidence="2">Uncharacterized protein</fullName>
    </submittedName>
</protein>
<organism evidence="2 3">
    <name type="scientific">Melipona bicolor</name>
    <dbReference type="NCBI Taxonomy" id="60889"/>
    <lineage>
        <taxon>Eukaryota</taxon>
        <taxon>Metazoa</taxon>
        <taxon>Ecdysozoa</taxon>
        <taxon>Arthropoda</taxon>
        <taxon>Hexapoda</taxon>
        <taxon>Insecta</taxon>
        <taxon>Pterygota</taxon>
        <taxon>Neoptera</taxon>
        <taxon>Endopterygota</taxon>
        <taxon>Hymenoptera</taxon>
        <taxon>Apocrita</taxon>
        <taxon>Aculeata</taxon>
        <taxon>Apoidea</taxon>
        <taxon>Anthophila</taxon>
        <taxon>Apidae</taxon>
        <taxon>Melipona</taxon>
    </lineage>
</organism>
<comment type="caution">
    <text evidence="2">The sequence shown here is derived from an EMBL/GenBank/DDBJ whole genome shotgun (WGS) entry which is preliminary data.</text>
</comment>
<evidence type="ECO:0000313" key="2">
    <source>
        <dbReference type="EMBL" id="KAK1131664.1"/>
    </source>
</evidence>
<feature type="compositionally biased region" description="Basic and acidic residues" evidence="1">
    <location>
        <begin position="33"/>
        <end position="42"/>
    </location>
</feature>
<keyword evidence="3" id="KW-1185">Reference proteome</keyword>
<feature type="region of interest" description="Disordered" evidence="1">
    <location>
        <begin position="1"/>
        <end position="86"/>
    </location>
</feature>